<dbReference type="InterPro" id="IPR031704">
    <property type="entry name" value="Glyco_hydro_36_N"/>
</dbReference>
<feature type="domain" description="Glycosyl hydrolase family 36 N-terminal" evidence="5">
    <location>
        <begin position="91"/>
        <end position="241"/>
    </location>
</feature>
<dbReference type="Proteomes" id="UP000295151">
    <property type="component" value="Unassembled WGS sequence"/>
</dbReference>
<dbReference type="Pfam" id="PF16875">
    <property type="entry name" value="Glyco_hydro_36N"/>
    <property type="match status" value="1"/>
</dbReference>
<evidence type="ECO:0000256" key="2">
    <source>
        <dbReference type="ARBA" id="ARBA00012755"/>
    </source>
</evidence>
<evidence type="ECO:0000256" key="1">
    <source>
        <dbReference type="ARBA" id="ARBA00001255"/>
    </source>
</evidence>
<dbReference type="GO" id="GO:0004557">
    <property type="term" value="F:alpha-galactosidase activity"/>
    <property type="evidence" value="ECO:0007669"/>
    <property type="project" value="UniProtKB-EC"/>
</dbReference>
<dbReference type="Pfam" id="PF02065">
    <property type="entry name" value="Melibiase"/>
    <property type="match status" value="1"/>
</dbReference>
<keyword evidence="7" id="KW-1185">Reference proteome</keyword>
<evidence type="ECO:0000313" key="7">
    <source>
        <dbReference type="Proteomes" id="UP000295151"/>
    </source>
</evidence>
<name>A0A4R7TIF9_9ACTN</name>
<comment type="caution">
    <text evidence="6">The sequence shown here is derived from an EMBL/GenBank/DDBJ whole genome shotgun (WGS) entry which is preliminary data.</text>
</comment>
<organism evidence="6 7">
    <name type="scientific">Kribbella voronezhensis</name>
    <dbReference type="NCBI Taxonomy" id="2512212"/>
    <lineage>
        <taxon>Bacteria</taxon>
        <taxon>Bacillati</taxon>
        <taxon>Actinomycetota</taxon>
        <taxon>Actinomycetes</taxon>
        <taxon>Propionibacteriales</taxon>
        <taxon>Kribbellaceae</taxon>
        <taxon>Kribbella</taxon>
    </lineage>
</organism>
<dbReference type="AlphaFoldDB" id="A0A4R7TIF9"/>
<dbReference type="InterPro" id="IPR017853">
    <property type="entry name" value="GH"/>
</dbReference>
<dbReference type="PRINTS" id="PR00743">
    <property type="entry name" value="GLHYDRLASE36"/>
</dbReference>
<protein>
    <recommendedName>
        <fullName evidence="2">alpha-galactosidase</fullName>
        <ecNumber evidence="2">3.2.1.22</ecNumber>
    </recommendedName>
</protein>
<dbReference type="InterPro" id="IPR038417">
    <property type="entry name" value="Alpga-gal_N_sf"/>
</dbReference>
<gene>
    <name evidence="6" type="ORF">EV138_5352</name>
</gene>
<accession>A0A4R7TIF9</accession>
<sequence length="678" mass="74306">MTQWTLRGATTTYVVEVPQHGQWARLVAWGPHAVADGPSTVAPAGTVHFLPPADIEPLEYAVRGVRYAAPAELVVSGPDGNDECRPVFVAAAQDGDHLELTFLDELRSLRLVLHYRMSAELDVVERWVSVHNDGSAAFTLHHHDSGGFVIPTSGGAYLRYLWGEWNSEFQQAAITLPRGRFTIDSRQGITGHSYSPFLSVADADDPSGTTWGVQLAWSGSWQLSADVDTTGQTRIQAGRVPSSLGLLVAPGSSWVSPVAVGACSTEGPDGLARAFHAYQRTFARERTLSHAVAPKVVYNSWFATEFAVRADHQLELARRAARAGVETFVVDDGWFTGRHDDTAGLGDWEVDPAAFPQGLDAFIEDLKEVGLGFGLWVEPESVSPGSELAAKHPEWILRTEGREPLLVRNQLLLDLSRDDVAEWIWETLDRLLSSYEISYLKWDANRPRLDSGVHRDLDGQVVANLYKILERIRTNHPGVLVEGCAGGGGRVDLGMAARVDTLWPSDNTAPLDRLKIQRGFLTGYSPHLMSSWVTDAEGTHDGRERSPDFRFHVAMAGNLGIGADLSKWSDDQLAAAARHVAQYKDIRDVVADGLVHPLAEGVQYVGADRSVVFLWDTGDGNIRGTLPTRPRRIPLVRLDPAKFYRVGDEVHPGSYLLQVGVRWDGTTDSTCLVVEALD</sequence>
<dbReference type="Gene3D" id="3.20.20.70">
    <property type="entry name" value="Aldolase class I"/>
    <property type="match status" value="1"/>
</dbReference>
<dbReference type="InterPro" id="IPR013785">
    <property type="entry name" value="Aldolase_TIM"/>
</dbReference>
<evidence type="ECO:0000256" key="4">
    <source>
        <dbReference type="ARBA" id="ARBA00023295"/>
    </source>
</evidence>
<dbReference type="CDD" id="cd14791">
    <property type="entry name" value="GH36"/>
    <property type="match status" value="1"/>
</dbReference>
<evidence type="ECO:0000259" key="5">
    <source>
        <dbReference type="Pfam" id="PF16875"/>
    </source>
</evidence>
<dbReference type="RefSeq" id="WP_133981434.1">
    <property type="nucleotide sequence ID" value="NZ_SOCE01000001.1"/>
</dbReference>
<dbReference type="PANTHER" id="PTHR43053:SF3">
    <property type="entry name" value="ALPHA-GALACTOSIDASE C-RELATED"/>
    <property type="match status" value="1"/>
</dbReference>
<dbReference type="GO" id="GO:0016052">
    <property type="term" value="P:carbohydrate catabolic process"/>
    <property type="evidence" value="ECO:0007669"/>
    <property type="project" value="InterPro"/>
</dbReference>
<dbReference type="InterPro" id="IPR050985">
    <property type="entry name" value="Alpha-glycosidase_related"/>
</dbReference>
<dbReference type="PANTHER" id="PTHR43053">
    <property type="entry name" value="GLYCOSIDASE FAMILY 31"/>
    <property type="match status" value="1"/>
</dbReference>
<comment type="catalytic activity">
    <reaction evidence="1">
        <text>Hydrolysis of terminal, non-reducing alpha-D-galactose residues in alpha-D-galactosides, including galactose oligosaccharides, galactomannans and galactolipids.</text>
        <dbReference type="EC" id="3.2.1.22"/>
    </reaction>
</comment>
<keyword evidence="4" id="KW-0326">Glycosidase</keyword>
<evidence type="ECO:0000256" key="3">
    <source>
        <dbReference type="ARBA" id="ARBA00022801"/>
    </source>
</evidence>
<evidence type="ECO:0000313" key="6">
    <source>
        <dbReference type="EMBL" id="TDU91739.1"/>
    </source>
</evidence>
<reference evidence="6 7" key="1">
    <citation type="submission" date="2019-03" db="EMBL/GenBank/DDBJ databases">
        <title>Genomic Encyclopedia of Type Strains, Phase III (KMG-III): the genomes of soil and plant-associated and newly described type strains.</title>
        <authorList>
            <person name="Whitman W."/>
        </authorList>
    </citation>
    <scope>NUCLEOTIDE SEQUENCE [LARGE SCALE GENOMIC DNA]</scope>
    <source>
        <strain evidence="6 7">VKM Ac-2575</strain>
    </source>
</reference>
<dbReference type="EC" id="3.2.1.22" evidence="2"/>
<dbReference type="InterPro" id="IPR002252">
    <property type="entry name" value="Glyco_hydro_36"/>
</dbReference>
<dbReference type="OrthoDB" id="9758822at2"/>
<dbReference type="SUPFAM" id="SSF51445">
    <property type="entry name" value="(Trans)glycosidases"/>
    <property type="match status" value="1"/>
</dbReference>
<keyword evidence="3" id="KW-0378">Hydrolase</keyword>
<dbReference type="Gene3D" id="2.70.98.60">
    <property type="entry name" value="alpha-galactosidase from lactobacil brevis"/>
    <property type="match status" value="1"/>
</dbReference>
<dbReference type="EMBL" id="SOCE01000001">
    <property type="protein sequence ID" value="TDU91739.1"/>
    <property type="molecule type" value="Genomic_DNA"/>
</dbReference>
<proteinExistence type="predicted"/>